<reference evidence="5" key="1">
    <citation type="submission" date="2021-12" db="EMBL/GenBank/DDBJ databases">
        <authorList>
            <person name="Martin H S."/>
        </authorList>
    </citation>
    <scope>NUCLEOTIDE SEQUENCE</scope>
</reference>
<evidence type="ECO:0000259" key="4">
    <source>
        <dbReference type="Pfam" id="PF00061"/>
    </source>
</evidence>
<feature type="domain" description="Lipocalin/cytosolic fatty-acid binding" evidence="4">
    <location>
        <begin position="34"/>
        <end position="168"/>
    </location>
</feature>
<evidence type="ECO:0000313" key="5">
    <source>
        <dbReference type="EMBL" id="CAH0728581.1"/>
    </source>
</evidence>
<sequence length="188" mass="20675">MYRLAFIVFVASVSANSCPEVQPVDNFNITSYGQGIWYEVARYSNSGENIGECGSAEYKLDGNEIKVKNFHAINKKATYVEGVAKLAADAGKSGKVDLNLPHGAGGVLNNIVLNILAIDYNRYLIAYSCKIDEASHHQIESAWILSRSKILSDESKTAVDKFLKESKILSADKFVWPKFSEDACKVDA</sequence>
<evidence type="ECO:0000256" key="3">
    <source>
        <dbReference type="SAM" id="SignalP"/>
    </source>
</evidence>
<evidence type="ECO:0000256" key="1">
    <source>
        <dbReference type="ARBA" id="ARBA00006889"/>
    </source>
</evidence>
<feature type="non-terminal residue" evidence="5">
    <location>
        <position position="188"/>
    </location>
</feature>
<keyword evidence="6" id="KW-1185">Reference proteome</keyword>
<dbReference type="GO" id="GO:0006629">
    <property type="term" value="P:lipid metabolic process"/>
    <property type="evidence" value="ECO:0007669"/>
    <property type="project" value="TreeGrafter"/>
</dbReference>
<dbReference type="InterPro" id="IPR012674">
    <property type="entry name" value="Calycin"/>
</dbReference>
<proteinExistence type="inferred from homology"/>
<dbReference type="EMBL" id="OV170227">
    <property type="protein sequence ID" value="CAH0728581.1"/>
    <property type="molecule type" value="Genomic_DNA"/>
</dbReference>
<dbReference type="PANTHER" id="PTHR10612:SF62">
    <property type="entry name" value="LIPOCALIN_CYTOSOLIC FATTY-ACID BINDING DOMAIN-CONTAINING PROTEIN"/>
    <property type="match status" value="1"/>
</dbReference>
<dbReference type="PANTHER" id="PTHR10612">
    <property type="entry name" value="APOLIPOPROTEIN D"/>
    <property type="match status" value="1"/>
</dbReference>
<dbReference type="Pfam" id="PF00061">
    <property type="entry name" value="Lipocalin"/>
    <property type="match status" value="1"/>
</dbReference>
<keyword evidence="3" id="KW-0732">Signal</keyword>
<dbReference type="Proteomes" id="UP000838878">
    <property type="component" value="Chromosome 7"/>
</dbReference>
<dbReference type="GO" id="GO:0005737">
    <property type="term" value="C:cytoplasm"/>
    <property type="evidence" value="ECO:0007669"/>
    <property type="project" value="TreeGrafter"/>
</dbReference>
<dbReference type="PRINTS" id="PR01273">
    <property type="entry name" value="INVTBRTCOLOR"/>
</dbReference>
<dbReference type="Gene3D" id="2.40.128.20">
    <property type="match status" value="1"/>
</dbReference>
<protein>
    <recommendedName>
        <fullName evidence="4">Lipocalin/cytosolic fatty-acid binding domain-containing protein</fullName>
    </recommendedName>
</protein>
<dbReference type="PIRSF" id="PIRSF036893">
    <property type="entry name" value="Lipocalin_ApoD"/>
    <property type="match status" value="1"/>
</dbReference>
<evidence type="ECO:0000256" key="2">
    <source>
        <dbReference type="ARBA" id="ARBA00023157"/>
    </source>
</evidence>
<dbReference type="GO" id="GO:0000302">
    <property type="term" value="P:response to reactive oxygen species"/>
    <property type="evidence" value="ECO:0007669"/>
    <property type="project" value="TreeGrafter"/>
</dbReference>
<comment type="similarity">
    <text evidence="1">Belongs to the calycin superfamily. Lipocalin family.</text>
</comment>
<feature type="chain" id="PRO_5035425168" description="Lipocalin/cytosolic fatty-acid binding domain-containing protein" evidence="3">
    <location>
        <begin position="16"/>
        <end position="188"/>
    </location>
</feature>
<dbReference type="InterPro" id="IPR003057">
    <property type="entry name" value="Invtbrt_color"/>
</dbReference>
<dbReference type="GO" id="GO:0031409">
    <property type="term" value="F:pigment binding"/>
    <property type="evidence" value="ECO:0007669"/>
    <property type="project" value="InterPro"/>
</dbReference>
<dbReference type="InterPro" id="IPR022271">
    <property type="entry name" value="Lipocalin_ApoD"/>
</dbReference>
<dbReference type="OrthoDB" id="565904at2759"/>
<evidence type="ECO:0000313" key="6">
    <source>
        <dbReference type="Proteomes" id="UP000838878"/>
    </source>
</evidence>
<dbReference type="InterPro" id="IPR000566">
    <property type="entry name" value="Lipocln_cytosolic_FA-bd_dom"/>
</dbReference>
<keyword evidence="2" id="KW-1015">Disulfide bond</keyword>
<dbReference type="SUPFAM" id="SSF50814">
    <property type="entry name" value="Lipocalins"/>
    <property type="match status" value="1"/>
</dbReference>
<gene>
    <name evidence="5" type="ORF">BINO364_LOCUS13783</name>
</gene>
<dbReference type="AlphaFoldDB" id="A0A8J9YJZ9"/>
<feature type="signal peptide" evidence="3">
    <location>
        <begin position="1"/>
        <end position="15"/>
    </location>
</feature>
<name>A0A8J9YJZ9_9NEOP</name>
<accession>A0A8J9YJZ9</accession>
<organism evidence="5 6">
    <name type="scientific">Brenthis ino</name>
    <name type="common">lesser marbled fritillary</name>
    <dbReference type="NCBI Taxonomy" id="405034"/>
    <lineage>
        <taxon>Eukaryota</taxon>
        <taxon>Metazoa</taxon>
        <taxon>Ecdysozoa</taxon>
        <taxon>Arthropoda</taxon>
        <taxon>Hexapoda</taxon>
        <taxon>Insecta</taxon>
        <taxon>Pterygota</taxon>
        <taxon>Neoptera</taxon>
        <taxon>Endopterygota</taxon>
        <taxon>Lepidoptera</taxon>
        <taxon>Glossata</taxon>
        <taxon>Ditrysia</taxon>
        <taxon>Papilionoidea</taxon>
        <taxon>Nymphalidae</taxon>
        <taxon>Heliconiinae</taxon>
        <taxon>Argynnini</taxon>
        <taxon>Brenthis</taxon>
    </lineage>
</organism>